<dbReference type="EMBL" id="CP097504">
    <property type="protein sequence ID" value="URD88838.1"/>
    <property type="molecule type" value="Genomic_DNA"/>
</dbReference>
<organism evidence="1 2">
    <name type="scientific">Musa troglodytarum</name>
    <name type="common">fe'i banana</name>
    <dbReference type="NCBI Taxonomy" id="320322"/>
    <lineage>
        <taxon>Eukaryota</taxon>
        <taxon>Viridiplantae</taxon>
        <taxon>Streptophyta</taxon>
        <taxon>Embryophyta</taxon>
        <taxon>Tracheophyta</taxon>
        <taxon>Spermatophyta</taxon>
        <taxon>Magnoliopsida</taxon>
        <taxon>Liliopsida</taxon>
        <taxon>Zingiberales</taxon>
        <taxon>Musaceae</taxon>
        <taxon>Musa</taxon>
    </lineage>
</organism>
<dbReference type="AlphaFoldDB" id="A0A9E7F4H9"/>
<name>A0A9E7F4H9_9LILI</name>
<dbReference type="OrthoDB" id="10622480at2759"/>
<sequence>MGDLGMQKRERDKEYPRKELLERGEECGKRSLRLGGGIVFYRSLPCFLFKGRGSEHGEGKQERIGDAARPTWAARISFFLLSMVEIAAAASIELAGLRSPFPSYASSAVPRRTPCWPLFCPSRPCGRGCEYSNTCFPRVAETVDLMEARGTAMGDTDFVKGNVRSLAMFMALRMELPREQGNAEFKGFVDNIDFAIETEQSMVMNESSAVSTTQVIASHSTVPVLDQSCKASTSDFTLYGDHLYVYF</sequence>
<accession>A0A9E7F4H9</accession>
<gene>
    <name evidence="1" type="ORF">MUK42_30145</name>
</gene>
<evidence type="ECO:0000313" key="2">
    <source>
        <dbReference type="Proteomes" id="UP001055439"/>
    </source>
</evidence>
<dbReference type="Proteomes" id="UP001055439">
    <property type="component" value="Chromosome 2"/>
</dbReference>
<proteinExistence type="predicted"/>
<keyword evidence="2" id="KW-1185">Reference proteome</keyword>
<protein>
    <submittedName>
        <fullName evidence="1">Uncharacterized protein</fullName>
    </submittedName>
</protein>
<reference evidence="1" key="1">
    <citation type="submission" date="2022-05" db="EMBL/GenBank/DDBJ databases">
        <title>The Musa troglodytarum L. genome provides insights into the mechanism of non-climacteric behaviour and enrichment of carotenoids.</title>
        <authorList>
            <person name="Wang J."/>
        </authorList>
    </citation>
    <scope>NUCLEOTIDE SEQUENCE</scope>
    <source>
        <tissue evidence="1">Leaf</tissue>
    </source>
</reference>
<evidence type="ECO:0000313" key="1">
    <source>
        <dbReference type="EMBL" id="URD88838.1"/>
    </source>
</evidence>